<organism evidence="6 7">
    <name type="scientific">Steinernema hermaphroditum</name>
    <dbReference type="NCBI Taxonomy" id="289476"/>
    <lineage>
        <taxon>Eukaryota</taxon>
        <taxon>Metazoa</taxon>
        <taxon>Ecdysozoa</taxon>
        <taxon>Nematoda</taxon>
        <taxon>Chromadorea</taxon>
        <taxon>Rhabditida</taxon>
        <taxon>Tylenchina</taxon>
        <taxon>Panagrolaimomorpha</taxon>
        <taxon>Strongyloidoidea</taxon>
        <taxon>Steinernematidae</taxon>
        <taxon>Steinernema</taxon>
    </lineage>
</organism>
<dbReference type="PANTHER" id="PTHR13622">
    <property type="entry name" value="THIAMIN PYROPHOSPHOKINASE"/>
    <property type="match status" value="1"/>
</dbReference>
<dbReference type="GO" id="GO:0030975">
    <property type="term" value="F:thiamine binding"/>
    <property type="evidence" value="ECO:0007669"/>
    <property type="project" value="InterPro"/>
</dbReference>
<evidence type="ECO:0000313" key="6">
    <source>
        <dbReference type="EMBL" id="KAK0418061.1"/>
    </source>
</evidence>
<dbReference type="SUPFAM" id="SSF63862">
    <property type="entry name" value="Thiamin pyrophosphokinase, substrate-binding domain"/>
    <property type="match status" value="1"/>
</dbReference>
<keyword evidence="3" id="KW-0418">Kinase</keyword>
<gene>
    <name evidence="6" type="ORF">QR680_013353</name>
</gene>
<dbReference type="AlphaFoldDB" id="A0AA39I6S2"/>
<evidence type="ECO:0000256" key="2">
    <source>
        <dbReference type="ARBA" id="ARBA00022741"/>
    </source>
</evidence>
<feature type="domain" description="Thiamin pyrophosphokinase thiamin-binding" evidence="5">
    <location>
        <begin position="184"/>
        <end position="250"/>
    </location>
</feature>
<name>A0AA39I6S2_9BILA</name>
<dbReference type="SUPFAM" id="SSF63999">
    <property type="entry name" value="Thiamin pyrophosphokinase, catalytic domain"/>
    <property type="match status" value="1"/>
</dbReference>
<evidence type="ECO:0000259" key="5">
    <source>
        <dbReference type="SMART" id="SM00983"/>
    </source>
</evidence>
<proteinExistence type="predicted"/>
<dbReference type="InterPro" id="IPR036371">
    <property type="entry name" value="TPK_B1-bd_sf"/>
</dbReference>
<dbReference type="EMBL" id="JAUCMV010000002">
    <property type="protein sequence ID" value="KAK0418061.1"/>
    <property type="molecule type" value="Genomic_DNA"/>
</dbReference>
<dbReference type="GO" id="GO:0016301">
    <property type="term" value="F:kinase activity"/>
    <property type="evidence" value="ECO:0007669"/>
    <property type="project" value="UniProtKB-KW"/>
</dbReference>
<reference evidence="6" key="1">
    <citation type="submission" date="2023-06" db="EMBL/GenBank/DDBJ databases">
        <title>Genomic analysis of the entomopathogenic nematode Steinernema hermaphroditum.</title>
        <authorList>
            <person name="Schwarz E.M."/>
            <person name="Heppert J.K."/>
            <person name="Baniya A."/>
            <person name="Schwartz H.T."/>
            <person name="Tan C.-H."/>
            <person name="Antoshechkin I."/>
            <person name="Sternberg P.W."/>
            <person name="Goodrich-Blair H."/>
            <person name="Dillman A.R."/>
        </authorList>
    </citation>
    <scope>NUCLEOTIDE SEQUENCE</scope>
    <source>
        <strain evidence="6">PS9179</strain>
        <tissue evidence="6">Whole animal</tissue>
    </source>
</reference>
<keyword evidence="1" id="KW-0808">Transferase</keyword>
<dbReference type="GO" id="GO:0005524">
    <property type="term" value="F:ATP binding"/>
    <property type="evidence" value="ECO:0007669"/>
    <property type="project" value="UniProtKB-KW"/>
</dbReference>
<evidence type="ECO:0000313" key="7">
    <source>
        <dbReference type="Proteomes" id="UP001175271"/>
    </source>
</evidence>
<dbReference type="NCBIfam" id="TIGR01378">
    <property type="entry name" value="thi_PPkinase"/>
    <property type="match status" value="1"/>
</dbReference>
<dbReference type="PANTHER" id="PTHR13622:SF8">
    <property type="entry name" value="THIAMIN PYROPHOSPHOKINASE 1"/>
    <property type="match status" value="1"/>
</dbReference>
<dbReference type="InterPro" id="IPR007371">
    <property type="entry name" value="TPK_catalytic"/>
</dbReference>
<dbReference type="GO" id="GO:0009229">
    <property type="term" value="P:thiamine diphosphate biosynthetic process"/>
    <property type="evidence" value="ECO:0007669"/>
    <property type="project" value="InterPro"/>
</dbReference>
<protein>
    <recommendedName>
        <fullName evidence="5">Thiamin pyrophosphokinase thiamin-binding domain-containing protein</fullName>
    </recommendedName>
</protein>
<keyword evidence="4" id="KW-0067">ATP-binding</keyword>
<evidence type="ECO:0000256" key="4">
    <source>
        <dbReference type="ARBA" id="ARBA00022840"/>
    </source>
</evidence>
<keyword evidence="7" id="KW-1185">Reference proteome</keyword>
<dbReference type="InterPro" id="IPR007373">
    <property type="entry name" value="Thiamin_PyroPKinase_B1-bd"/>
</dbReference>
<dbReference type="SMART" id="SM00983">
    <property type="entry name" value="TPK_B1_binding"/>
    <property type="match status" value="1"/>
</dbReference>
<accession>A0AA39I6S2</accession>
<keyword evidence="2" id="KW-0547">Nucleotide-binding</keyword>
<dbReference type="CDD" id="cd07995">
    <property type="entry name" value="TPK"/>
    <property type="match status" value="1"/>
</dbReference>
<comment type="caution">
    <text evidence="6">The sequence shown here is derived from an EMBL/GenBank/DDBJ whole genome shotgun (WGS) entry which is preliminary data.</text>
</comment>
<dbReference type="Gene3D" id="3.40.50.10240">
    <property type="entry name" value="Thiamin pyrophosphokinase, catalytic domain"/>
    <property type="match status" value="1"/>
</dbReference>
<dbReference type="GO" id="GO:0004788">
    <property type="term" value="F:thiamine diphosphokinase activity"/>
    <property type="evidence" value="ECO:0007669"/>
    <property type="project" value="InterPro"/>
</dbReference>
<dbReference type="Proteomes" id="UP001175271">
    <property type="component" value="Unassembled WGS sequence"/>
</dbReference>
<evidence type="ECO:0000256" key="3">
    <source>
        <dbReference type="ARBA" id="ARBA00022777"/>
    </source>
</evidence>
<dbReference type="Pfam" id="PF04265">
    <property type="entry name" value="TPK_B1_binding"/>
    <property type="match status" value="1"/>
</dbReference>
<sequence>MGPRVLEITRFLRRFVLKKPCSQPSYLDRSAVVFVNGPSAFRDPLPRVWLDLWNGAPLRFCLDGAANRLHVLCRDGSAKHPTTISGDFDSLFTESRAFFEASGVSIVETRDQNETDMTKALRILASEEFLKAGEIDFVVFLGGFSGRFDHTMASIKSMLVGLKLLSVPIVAFDESNLVTILPEGQNDIRLERSLLTGICGFIPFCQRRVDVTTRGFKWNLKDEELSFDGIISTSNELVADRVEIHADAPILFTVELKGTL</sequence>
<dbReference type="GO" id="GO:0006772">
    <property type="term" value="P:thiamine metabolic process"/>
    <property type="evidence" value="ECO:0007669"/>
    <property type="project" value="InterPro"/>
</dbReference>
<dbReference type="Pfam" id="PF04263">
    <property type="entry name" value="TPK_catalytic"/>
    <property type="match status" value="1"/>
</dbReference>
<dbReference type="InterPro" id="IPR006282">
    <property type="entry name" value="Thi_PPkinase"/>
</dbReference>
<dbReference type="InterPro" id="IPR036759">
    <property type="entry name" value="TPK_catalytic_sf"/>
</dbReference>
<evidence type="ECO:0000256" key="1">
    <source>
        <dbReference type="ARBA" id="ARBA00022679"/>
    </source>
</evidence>